<reference evidence="7 8" key="1">
    <citation type="journal article" date="2018" name="Mol. Biol. Evol.">
        <title>Broad Genomic Sampling Reveals a Smut Pathogenic Ancestry of the Fungal Clade Ustilaginomycotina.</title>
        <authorList>
            <person name="Kijpornyongpan T."/>
            <person name="Mondo S.J."/>
            <person name="Barry K."/>
            <person name="Sandor L."/>
            <person name="Lee J."/>
            <person name="Lipzen A."/>
            <person name="Pangilinan J."/>
            <person name="LaButti K."/>
            <person name="Hainaut M."/>
            <person name="Henrissat B."/>
            <person name="Grigoriev I.V."/>
            <person name="Spatafora J.W."/>
            <person name="Aime M.C."/>
        </authorList>
    </citation>
    <scope>NUCLEOTIDE SEQUENCE [LARGE SCALE GENOMIC DNA]</scope>
    <source>
        <strain evidence="7 8">MCA 3882</strain>
    </source>
</reference>
<proteinExistence type="predicted"/>
<evidence type="ECO:0000256" key="4">
    <source>
        <dbReference type="SAM" id="MobiDB-lite"/>
    </source>
</evidence>
<dbReference type="InterPro" id="IPR039790">
    <property type="entry name" value="CHRD1"/>
</dbReference>
<dbReference type="STRING" id="1280837.A0A316VIM5"/>
<dbReference type="GO" id="GO:0046872">
    <property type="term" value="F:metal ion binding"/>
    <property type="evidence" value="ECO:0007669"/>
    <property type="project" value="UniProtKB-KW"/>
</dbReference>
<dbReference type="Proteomes" id="UP000245771">
    <property type="component" value="Unassembled WGS sequence"/>
</dbReference>
<evidence type="ECO:0000313" key="8">
    <source>
        <dbReference type="Proteomes" id="UP000245771"/>
    </source>
</evidence>
<dbReference type="InterPro" id="IPR007051">
    <property type="entry name" value="CHORD_dom"/>
</dbReference>
<evidence type="ECO:0000313" key="7">
    <source>
        <dbReference type="EMBL" id="PWN37452.1"/>
    </source>
</evidence>
<organism evidence="7 8">
    <name type="scientific">Meira miltonrushii</name>
    <dbReference type="NCBI Taxonomy" id="1280837"/>
    <lineage>
        <taxon>Eukaryota</taxon>
        <taxon>Fungi</taxon>
        <taxon>Dikarya</taxon>
        <taxon>Basidiomycota</taxon>
        <taxon>Ustilaginomycotina</taxon>
        <taxon>Exobasidiomycetes</taxon>
        <taxon>Exobasidiales</taxon>
        <taxon>Brachybasidiaceae</taxon>
        <taxon>Meira</taxon>
    </lineage>
</organism>
<feature type="domain" description="CHORD" evidence="6">
    <location>
        <begin position="155"/>
        <end position="218"/>
    </location>
</feature>
<dbReference type="Gene3D" id="2.60.40.790">
    <property type="match status" value="1"/>
</dbReference>
<dbReference type="SUPFAM" id="SSF49764">
    <property type="entry name" value="HSP20-like chaperones"/>
    <property type="match status" value="1"/>
</dbReference>
<dbReference type="InterPro" id="IPR008978">
    <property type="entry name" value="HSP20-like_chaperone"/>
</dbReference>
<evidence type="ECO:0000256" key="2">
    <source>
        <dbReference type="ARBA" id="ARBA00022737"/>
    </source>
</evidence>
<feature type="compositionally biased region" description="Polar residues" evidence="4">
    <location>
        <begin position="75"/>
        <end position="111"/>
    </location>
</feature>
<dbReference type="PROSITE" id="PS51203">
    <property type="entry name" value="CS"/>
    <property type="match status" value="1"/>
</dbReference>
<feature type="domain" description="CHORD" evidence="6">
    <location>
        <begin position="4"/>
        <end position="69"/>
    </location>
</feature>
<accession>A0A316VIM5</accession>
<dbReference type="Pfam" id="PF04969">
    <property type="entry name" value="CS"/>
    <property type="match status" value="1"/>
</dbReference>
<evidence type="ECO:0000259" key="6">
    <source>
        <dbReference type="PROSITE" id="PS51401"/>
    </source>
</evidence>
<dbReference type="Gene3D" id="4.10.1130.20">
    <property type="match status" value="2"/>
</dbReference>
<dbReference type="RefSeq" id="XP_025357754.1">
    <property type="nucleotide sequence ID" value="XM_025498249.1"/>
</dbReference>
<dbReference type="InParanoid" id="A0A316VIM5"/>
<keyword evidence="3" id="KW-0862">Zinc</keyword>
<dbReference type="InterPro" id="IPR007052">
    <property type="entry name" value="CS_dom"/>
</dbReference>
<keyword evidence="1" id="KW-0479">Metal-binding</keyword>
<dbReference type="GeneID" id="37020030"/>
<dbReference type="PROSITE" id="PS51401">
    <property type="entry name" value="CHORD"/>
    <property type="match status" value="2"/>
</dbReference>
<name>A0A316VIM5_9BASI</name>
<dbReference type="OrthoDB" id="1898560at2759"/>
<feature type="domain" description="CS" evidence="5">
    <location>
        <begin position="246"/>
        <end position="343"/>
    </location>
</feature>
<dbReference type="PANTHER" id="PTHR46983">
    <property type="entry name" value="CYSTEINE AND HISTIDINE-RICH DOMAIN-CONTAINING PROTEIN 1"/>
    <property type="match status" value="1"/>
</dbReference>
<evidence type="ECO:0000256" key="1">
    <source>
        <dbReference type="ARBA" id="ARBA00022723"/>
    </source>
</evidence>
<dbReference type="AlphaFoldDB" id="A0A316VIM5"/>
<keyword evidence="2" id="KW-0677">Repeat</keyword>
<protein>
    <submittedName>
        <fullName evidence="7">Chord-domain-containing protein</fullName>
    </submittedName>
</protein>
<evidence type="ECO:0000259" key="5">
    <source>
        <dbReference type="PROSITE" id="PS51203"/>
    </source>
</evidence>
<evidence type="ECO:0000256" key="3">
    <source>
        <dbReference type="ARBA" id="ARBA00022833"/>
    </source>
</evidence>
<keyword evidence="8" id="KW-1185">Reference proteome</keyword>
<dbReference type="Pfam" id="PF04968">
    <property type="entry name" value="CHORD"/>
    <property type="match status" value="2"/>
</dbReference>
<dbReference type="EMBL" id="KZ819602">
    <property type="protein sequence ID" value="PWN37452.1"/>
    <property type="molecule type" value="Genomic_DNA"/>
</dbReference>
<sequence length="361" mass="39339">MTICTRPGCGVDFDPSSTSSRKGPCMHHPGKPVFHEGSKSWSCCKDRNKPVLEFDEFMLIKGCTESDEHTDVKQAKTSFAKENSGDVTTEAPTSNGQANTPAPIASTSSLTPMSSTRLNAIQQQNAQRSQKADPASLFVEEEDPAGAVVGEGAPCKRKGCNEKFAGTSRDRNSEECRFHPGQPIFHEGSKGYACCKRRVLEFDEFLTIEPCTEAKTGHLFVGGGAKAIKSSQTNGPPSGKDTDEIEADCRIDHYETPNDVRVTVYAKGVEMDRSKITLEGESVTFSLALPALPAQPEMKRRYNRILKPYGAIDVEASSFSVTRFKVDLILVKQSKGESWPALERGDQALGYGLTFGRKLDA</sequence>
<dbReference type="PANTHER" id="PTHR46983:SF3">
    <property type="entry name" value="CHPADIPLOID STATE MAINTENANCE PROTEIN CHPA"/>
    <property type="match status" value="1"/>
</dbReference>
<dbReference type="CDD" id="cd06466">
    <property type="entry name" value="p23_CS_SGT1_like"/>
    <property type="match status" value="1"/>
</dbReference>
<gene>
    <name evidence="7" type="ORF">FA14DRAFT_159503</name>
</gene>
<feature type="region of interest" description="Disordered" evidence="4">
    <location>
        <begin position="70"/>
        <end position="111"/>
    </location>
</feature>